<proteinExistence type="predicted"/>
<dbReference type="OrthoDB" id="545101at2759"/>
<dbReference type="Proteomes" id="UP000747110">
    <property type="component" value="Unassembled WGS sequence"/>
</dbReference>
<protein>
    <submittedName>
        <fullName evidence="1">Uncharacterized protein</fullName>
    </submittedName>
</protein>
<evidence type="ECO:0000313" key="1">
    <source>
        <dbReference type="EMBL" id="GIL81250.1"/>
    </source>
</evidence>
<comment type="caution">
    <text evidence="1">The sequence shown here is derived from an EMBL/GenBank/DDBJ whole genome shotgun (WGS) entry which is preliminary data.</text>
</comment>
<dbReference type="EMBL" id="BNCQ01000002">
    <property type="protein sequence ID" value="GIL95103.1"/>
    <property type="molecule type" value="Genomic_DNA"/>
</dbReference>
<evidence type="ECO:0000313" key="2">
    <source>
        <dbReference type="EMBL" id="GIL95103.1"/>
    </source>
</evidence>
<dbReference type="EMBL" id="BNCP01000021">
    <property type="protein sequence ID" value="GIL81250.1"/>
    <property type="molecule type" value="Genomic_DNA"/>
</dbReference>
<evidence type="ECO:0000313" key="3">
    <source>
        <dbReference type="Proteomes" id="UP000747110"/>
    </source>
</evidence>
<name>A0A8J4CGI5_9CHLO</name>
<accession>A0A8J4CGI5</accession>
<dbReference type="AlphaFoldDB" id="A0A8J4CGI5"/>
<dbReference type="Proteomes" id="UP000722791">
    <property type="component" value="Unassembled WGS sequence"/>
</dbReference>
<gene>
    <name evidence="1" type="ORF">Vretifemale_10296</name>
    <name evidence="2" type="ORF">Vretimale_1191</name>
</gene>
<reference evidence="1" key="1">
    <citation type="journal article" date="2021" name="Proc. Natl. Acad. Sci. U.S.A.">
        <title>Three genomes in the algal genus Volvox reveal the fate of a haploid sex-determining region after a transition to homothallism.</title>
        <authorList>
            <person name="Yamamoto K."/>
            <person name="Hamaji T."/>
            <person name="Kawai-Toyooka H."/>
            <person name="Matsuzaki R."/>
            <person name="Takahashi F."/>
            <person name="Nishimura Y."/>
            <person name="Kawachi M."/>
            <person name="Noguchi H."/>
            <person name="Minakuchi Y."/>
            <person name="Umen J.G."/>
            <person name="Toyoda A."/>
            <person name="Nozaki H."/>
        </authorList>
    </citation>
    <scope>NUCLEOTIDE SEQUENCE</scope>
    <source>
        <strain evidence="2">NIES-3785</strain>
        <strain evidence="1">NIES-3786</strain>
    </source>
</reference>
<sequence length="196" mass="22092">MGDPVYPSTIRYRERLGIANEDVYKYNRLYATQQESDVWTRLTSDASLRQSSARSRPPFQEGQAQVNYSYKNSGFDSNTCPAQYTHNSFKQGLYQHDTPIEQQHKITAGRFKQAYPLDFMGQIRPETETTNQAMRMLGTYASDQAHADRLGIFIPQGCPGGKPSYHPDVTTCGYGLAPTLPRKGLGQTLKDGRNLK</sequence>
<keyword evidence="3" id="KW-1185">Reference proteome</keyword>
<organism evidence="1 3">
    <name type="scientific">Volvox reticuliferus</name>
    <dbReference type="NCBI Taxonomy" id="1737510"/>
    <lineage>
        <taxon>Eukaryota</taxon>
        <taxon>Viridiplantae</taxon>
        <taxon>Chlorophyta</taxon>
        <taxon>core chlorophytes</taxon>
        <taxon>Chlorophyceae</taxon>
        <taxon>CS clade</taxon>
        <taxon>Chlamydomonadales</taxon>
        <taxon>Volvocaceae</taxon>
        <taxon>Volvox</taxon>
    </lineage>
</organism>